<proteinExistence type="predicted"/>
<protein>
    <recommendedName>
        <fullName evidence="3">Terminase small subunit</fullName>
    </recommendedName>
</protein>
<accession>A0ABW4PXX2</accession>
<keyword evidence="2" id="KW-1185">Reference proteome</keyword>
<dbReference type="EMBL" id="JBHUFL010000002">
    <property type="protein sequence ID" value="MFD1835012.1"/>
    <property type="molecule type" value="Genomic_DNA"/>
</dbReference>
<evidence type="ECO:0008006" key="3">
    <source>
        <dbReference type="Google" id="ProtNLM"/>
    </source>
</evidence>
<sequence length="179" mass="19641">MTATDHAPDLRTLNFQYAALKRVADVVKDGMAHIKEQHLQALLEEKSRTNSNRWVVDVDGKDVAVLSLAGGKSKPVIVSESALIEWATEQHPEMVETRPRLTEQARGILDALVADYVDGTPVTKDGEVIPGVEEGHGSVYQSLRFKADKHVDGKREMDQFLQELGVAGLIEDVVNGGEE</sequence>
<gene>
    <name evidence="1" type="ORF">ACFSDA_07960</name>
</gene>
<evidence type="ECO:0000313" key="1">
    <source>
        <dbReference type="EMBL" id="MFD1835012.1"/>
    </source>
</evidence>
<dbReference type="RefSeq" id="WP_343904223.1">
    <property type="nucleotide sequence ID" value="NZ_BAAAIS010000002.1"/>
</dbReference>
<name>A0ABW4PXX2_9MICO</name>
<reference evidence="2" key="1">
    <citation type="journal article" date="2019" name="Int. J. Syst. Evol. Microbiol.">
        <title>The Global Catalogue of Microorganisms (GCM) 10K type strain sequencing project: providing services to taxonomists for standard genome sequencing and annotation.</title>
        <authorList>
            <consortium name="The Broad Institute Genomics Platform"/>
            <consortium name="The Broad Institute Genome Sequencing Center for Infectious Disease"/>
            <person name="Wu L."/>
            <person name="Ma J."/>
        </authorList>
    </citation>
    <scope>NUCLEOTIDE SEQUENCE [LARGE SCALE GENOMIC DNA]</scope>
    <source>
        <strain evidence="2">JCM 11650</strain>
    </source>
</reference>
<comment type="caution">
    <text evidence="1">The sequence shown here is derived from an EMBL/GenBank/DDBJ whole genome shotgun (WGS) entry which is preliminary data.</text>
</comment>
<evidence type="ECO:0000313" key="2">
    <source>
        <dbReference type="Proteomes" id="UP001597280"/>
    </source>
</evidence>
<dbReference type="Proteomes" id="UP001597280">
    <property type="component" value="Unassembled WGS sequence"/>
</dbReference>
<organism evidence="1 2">
    <name type="scientific">Brachybacterium rhamnosum</name>
    <dbReference type="NCBI Taxonomy" id="173361"/>
    <lineage>
        <taxon>Bacteria</taxon>
        <taxon>Bacillati</taxon>
        <taxon>Actinomycetota</taxon>
        <taxon>Actinomycetes</taxon>
        <taxon>Micrococcales</taxon>
        <taxon>Dermabacteraceae</taxon>
        <taxon>Brachybacterium</taxon>
    </lineage>
</organism>